<dbReference type="InterPro" id="IPR001938">
    <property type="entry name" value="Thaumatin"/>
</dbReference>
<name>A0ABR2MJH6_9ASPA</name>
<dbReference type="PRINTS" id="PR00347">
    <property type="entry name" value="THAUMATIN"/>
</dbReference>
<evidence type="ECO:0000256" key="1">
    <source>
        <dbReference type="SAM" id="MobiDB-lite"/>
    </source>
</evidence>
<keyword evidence="3" id="KW-1185">Reference proteome</keyword>
<reference evidence="2 3" key="1">
    <citation type="journal article" date="2022" name="Nat. Plants">
        <title>Genomes of leafy and leafless Platanthera orchids illuminate the evolution of mycoheterotrophy.</title>
        <authorList>
            <person name="Li M.H."/>
            <person name="Liu K.W."/>
            <person name="Li Z."/>
            <person name="Lu H.C."/>
            <person name="Ye Q.L."/>
            <person name="Zhang D."/>
            <person name="Wang J.Y."/>
            <person name="Li Y.F."/>
            <person name="Zhong Z.M."/>
            <person name="Liu X."/>
            <person name="Yu X."/>
            <person name="Liu D.K."/>
            <person name="Tu X.D."/>
            <person name="Liu B."/>
            <person name="Hao Y."/>
            <person name="Liao X.Y."/>
            <person name="Jiang Y.T."/>
            <person name="Sun W.H."/>
            <person name="Chen J."/>
            <person name="Chen Y.Q."/>
            <person name="Ai Y."/>
            <person name="Zhai J.W."/>
            <person name="Wu S.S."/>
            <person name="Zhou Z."/>
            <person name="Hsiao Y.Y."/>
            <person name="Wu W.L."/>
            <person name="Chen Y.Y."/>
            <person name="Lin Y.F."/>
            <person name="Hsu J.L."/>
            <person name="Li C.Y."/>
            <person name="Wang Z.W."/>
            <person name="Zhao X."/>
            <person name="Zhong W.Y."/>
            <person name="Ma X.K."/>
            <person name="Ma L."/>
            <person name="Huang J."/>
            <person name="Chen G.Z."/>
            <person name="Huang M.Z."/>
            <person name="Huang L."/>
            <person name="Peng D.H."/>
            <person name="Luo Y.B."/>
            <person name="Zou S.Q."/>
            <person name="Chen S.P."/>
            <person name="Lan S."/>
            <person name="Tsai W.C."/>
            <person name="Van de Peer Y."/>
            <person name="Liu Z.J."/>
        </authorList>
    </citation>
    <scope>NUCLEOTIDE SEQUENCE [LARGE SCALE GENOMIC DNA]</scope>
    <source>
        <strain evidence="2">Lor288</strain>
    </source>
</reference>
<evidence type="ECO:0000313" key="3">
    <source>
        <dbReference type="Proteomes" id="UP001412067"/>
    </source>
</evidence>
<dbReference type="Pfam" id="PF00314">
    <property type="entry name" value="Thaumatin"/>
    <property type="match status" value="1"/>
</dbReference>
<feature type="compositionally biased region" description="Basic and acidic residues" evidence="1">
    <location>
        <begin position="9"/>
        <end position="21"/>
    </location>
</feature>
<accession>A0ABR2MJH6</accession>
<organism evidence="2 3">
    <name type="scientific">Platanthera guangdongensis</name>
    <dbReference type="NCBI Taxonomy" id="2320717"/>
    <lineage>
        <taxon>Eukaryota</taxon>
        <taxon>Viridiplantae</taxon>
        <taxon>Streptophyta</taxon>
        <taxon>Embryophyta</taxon>
        <taxon>Tracheophyta</taxon>
        <taxon>Spermatophyta</taxon>
        <taxon>Magnoliopsida</taxon>
        <taxon>Liliopsida</taxon>
        <taxon>Asparagales</taxon>
        <taxon>Orchidaceae</taxon>
        <taxon>Orchidoideae</taxon>
        <taxon>Orchideae</taxon>
        <taxon>Orchidinae</taxon>
        <taxon>Platanthera</taxon>
    </lineage>
</organism>
<sequence length="282" mass="30088">MDNPSRLTRVRDHDRTRDATRPCRPPHARAVVHGPPRALAAAPAQGRIRLRAALLPDDSMKSSSSPLLILLALLPISYATTFHITNNCPYTIWPAAAPGGGLVLHPSQTWTLPISTSAATSGQIWARANCTFNSAGRGTCLSGDCNGNLNCKSAASPPATIVKYSLNQYGANDFYSISLCDGFNVPVGVSPTSNCGAVRCAGHDIMRECPTELRAPGGCRSACDVFKTADYCCNRVGKSCWPTKYSAFFKSLCPNCSTYPEDDPTSTNICSSGGDYKITFCP</sequence>
<dbReference type="PANTHER" id="PTHR31048">
    <property type="entry name" value="OS03G0233200 PROTEIN"/>
    <property type="match status" value="1"/>
</dbReference>
<evidence type="ECO:0000313" key="2">
    <source>
        <dbReference type="EMBL" id="KAK8963680.1"/>
    </source>
</evidence>
<dbReference type="Gene3D" id="2.60.110.10">
    <property type="entry name" value="Thaumatin"/>
    <property type="match status" value="1"/>
</dbReference>
<dbReference type="SUPFAM" id="SSF49870">
    <property type="entry name" value="Osmotin, thaumatin-like protein"/>
    <property type="match status" value="1"/>
</dbReference>
<feature type="region of interest" description="Disordered" evidence="1">
    <location>
        <begin position="1"/>
        <end position="28"/>
    </location>
</feature>
<protein>
    <submittedName>
        <fullName evidence="2">Osmotin-like protein OSM34</fullName>
    </submittedName>
</protein>
<comment type="caution">
    <text evidence="2">The sequence shown here is derived from an EMBL/GenBank/DDBJ whole genome shotgun (WGS) entry which is preliminary data.</text>
</comment>
<dbReference type="SMART" id="SM00205">
    <property type="entry name" value="THN"/>
    <property type="match status" value="1"/>
</dbReference>
<dbReference type="EMBL" id="JBBWWR010000007">
    <property type="protein sequence ID" value="KAK8963680.1"/>
    <property type="molecule type" value="Genomic_DNA"/>
</dbReference>
<dbReference type="PROSITE" id="PS51367">
    <property type="entry name" value="THAUMATIN_2"/>
    <property type="match status" value="1"/>
</dbReference>
<gene>
    <name evidence="2" type="primary">OSM34</name>
    <name evidence="2" type="ORF">KSP40_PGU019494</name>
</gene>
<proteinExistence type="predicted"/>
<dbReference type="Proteomes" id="UP001412067">
    <property type="component" value="Unassembled WGS sequence"/>
</dbReference>
<dbReference type="InterPro" id="IPR037176">
    <property type="entry name" value="Osmotin/thaumatin-like_sf"/>
</dbReference>